<feature type="region of interest" description="Disordered" evidence="3">
    <location>
        <begin position="559"/>
        <end position="612"/>
    </location>
</feature>
<keyword evidence="4" id="KW-1133">Transmembrane helix</keyword>
<feature type="region of interest" description="Disordered" evidence="3">
    <location>
        <begin position="740"/>
        <end position="795"/>
    </location>
</feature>
<dbReference type="Proteomes" id="UP001309876">
    <property type="component" value="Unassembled WGS sequence"/>
</dbReference>
<evidence type="ECO:0000256" key="2">
    <source>
        <dbReference type="ARBA" id="ARBA00022737"/>
    </source>
</evidence>
<proteinExistence type="predicted"/>
<keyword evidence="2" id="KW-0677">Repeat</keyword>
<feature type="compositionally biased region" description="Polar residues" evidence="3">
    <location>
        <begin position="485"/>
        <end position="506"/>
    </location>
</feature>
<name>A0AAN7T7C1_9EURO</name>
<evidence type="ECO:0000256" key="3">
    <source>
        <dbReference type="SAM" id="MobiDB-lite"/>
    </source>
</evidence>
<feature type="transmembrane region" description="Helical" evidence="4">
    <location>
        <begin position="411"/>
        <end position="433"/>
    </location>
</feature>
<sequence length="1030" mass="112006">MTLPKTTVFLATLVACITPVLAQTLPYNPIFLVQGQDSRIYQFNPNENPQFSVYDTTNTLTSADVPEALTSQLPFLEDKDDSFIPVATRNGLTVFSGECAEGEQELNLWAYGFGESNRTWTRMRTTSTDVDLSANYLAAAFAYPSNALPNQDSLYVFGGMCPSGATNASTLQSDAMYSNTMLTISPEQGQDFQVSLTGTRAPPVAEAGLSITPLVPATFSGNVAQQQNFVLIGGHTQRAFINMSQVALFSLPEQSWAFVDIAQPKDNVVEPRSGHTAVVSADGSRIVVLGGWVGDTTNPASPQLVVLEVGQGFGGNASWSWTVPQAEDQYLGSASGVYGHGAVMLAGDVMMVTGGYSITTGPSRRGKRDTLKTMFYNLSSSTWTESYTNPSTTTTTHRSHSGLTSSQKTGIGAGLGVGLVVAAILVIFWFFYVRKRREQRRFREKELRAMALGTQEGPSTIGYSRRSSQQGIFTSFRSASWGARQEQQIESSGQYSGDRSLGNDGQVSSVEDFAEKDNMHHIVAPAASLRSNLRARGPAGFGNHFSSTAPGVFTIEEVEERSDRGSFARPRSAGSRPHSDPFKDPPLTTQAAQPSISQHPAEQRRQEVEKWVEDWQSAAESMSMSRSPSKATSYNRTYSNLSALQSSSSSSGKDTSDRTNSNLSDRSNYSTLSAAAQVSAVVSRSISQRSGNPSYALFSSAAAAMGRIAGRQDHANMRIERSASKRAVSTGDLAQMAVRKRSNSVEHHNHSILTTPQSREDMNAAGEYFTRPEPPSKDYKIHERKRSNSLTSQSKKAFGALSQGARRILSGTANVNVADKVENIEERGRENSPTKHSHARSGPDILDPHPRQVSSSGTAFWKHRQGAKDWEDSATLGESSGTVRRRPQRPNKFEINEDIQNEDNASEWDIETAVQQRVVQVMFTVPKEKLRVVNADNLSMLSRSNTDASRTSLQSEAVQDVDKAREKELYRMSRVTEDNEASEGSDQGDTTLVGSSLQADSALSTTKGKDRVSAQNVRPRKSGETIGKAT</sequence>
<dbReference type="AlphaFoldDB" id="A0AAN7T7C1"/>
<feature type="region of interest" description="Disordered" evidence="3">
    <location>
        <begin position="820"/>
        <end position="891"/>
    </location>
</feature>
<dbReference type="SUPFAM" id="SSF117281">
    <property type="entry name" value="Kelch motif"/>
    <property type="match status" value="1"/>
</dbReference>
<keyword evidence="4" id="KW-0472">Membrane</keyword>
<feature type="compositionally biased region" description="Basic and acidic residues" evidence="3">
    <location>
        <begin position="601"/>
        <end position="612"/>
    </location>
</feature>
<reference evidence="7 8" key="1">
    <citation type="submission" date="2023-08" db="EMBL/GenBank/DDBJ databases">
        <title>Black Yeasts Isolated from many extreme environments.</title>
        <authorList>
            <person name="Coleine C."/>
            <person name="Stajich J.E."/>
            <person name="Selbmann L."/>
        </authorList>
    </citation>
    <scope>NUCLEOTIDE SEQUENCE [LARGE SCALE GENOMIC DNA]</scope>
    <source>
        <strain evidence="7 8">CCFEE 5910</strain>
    </source>
</reference>
<evidence type="ECO:0000313" key="8">
    <source>
        <dbReference type="Proteomes" id="UP001309876"/>
    </source>
</evidence>
<evidence type="ECO:0000313" key="7">
    <source>
        <dbReference type="EMBL" id="KAK5091069.1"/>
    </source>
</evidence>
<evidence type="ECO:0000256" key="1">
    <source>
        <dbReference type="ARBA" id="ARBA00022441"/>
    </source>
</evidence>
<keyword evidence="5" id="KW-0732">Signal</keyword>
<feature type="chain" id="PRO_5043008412" description="Attractin/MKLN-like beta-propeller domain-containing protein" evidence="5">
    <location>
        <begin position="23"/>
        <end position="1030"/>
    </location>
</feature>
<feature type="region of interest" description="Disordered" evidence="3">
    <location>
        <begin position="943"/>
        <end position="1030"/>
    </location>
</feature>
<dbReference type="Pfam" id="PF24981">
    <property type="entry name" value="Beta-prop_ATRN-LZTR1"/>
    <property type="match status" value="1"/>
</dbReference>
<comment type="caution">
    <text evidence="7">The sequence shown here is derived from an EMBL/GenBank/DDBJ whole genome shotgun (WGS) entry which is preliminary data.</text>
</comment>
<gene>
    <name evidence="7" type="ORF">LTR05_001249</name>
</gene>
<feature type="region of interest" description="Disordered" evidence="3">
    <location>
        <begin position="386"/>
        <end position="406"/>
    </location>
</feature>
<protein>
    <recommendedName>
        <fullName evidence="6">Attractin/MKLN-like beta-propeller domain-containing protein</fullName>
    </recommendedName>
</protein>
<evidence type="ECO:0000256" key="4">
    <source>
        <dbReference type="SAM" id="Phobius"/>
    </source>
</evidence>
<organism evidence="7 8">
    <name type="scientific">Lithohypha guttulata</name>
    <dbReference type="NCBI Taxonomy" id="1690604"/>
    <lineage>
        <taxon>Eukaryota</taxon>
        <taxon>Fungi</taxon>
        <taxon>Dikarya</taxon>
        <taxon>Ascomycota</taxon>
        <taxon>Pezizomycotina</taxon>
        <taxon>Eurotiomycetes</taxon>
        <taxon>Chaetothyriomycetidae</taxon>
        <taxon>Chaetothyriales</taxon>
        <taxon>Trichomeriaceae</taxon>
        <taxon>Lithohypha</taxon>
    </lineage>
</organism>
<accession>A0AAN7T7C1</accession>
<dbReference type="PROSITE" id="PS51257">
    <property type="entry name" value="PROKAR_LIPOPROTEIN"/>
    <property type="match status" value="1"/>
</dbReference>
<dbReference type="EMBL" id="JAVRRJ010000001">
    <property type="protein sequence ID" value="KAK5091069.1"/>
    <property type="molecule type" value="Genomic_DNA"/>
</dbReference>
<keyword evidence="8" id="KW-1185">Reference proteome</keyword>
<dbReference type="InterPro" id="IPR015915">
    <property type="entry name" value="Kelch-typ_b-propeller"/>
</dbReference>
<evidence type="ECO:0000256" key="5">
    <source>
        <dbReference type="SAM" id="SignalP"/>
    </source>
</evidence>
<feature type="compositionally biased region" description="Low complexity" evidence="3">
    <location>
        <begin position="642"/>
        <end position="651"/>
    </location>
</feature>
<evidence type="ECO:0000259" key="6">
    <source>
        <dbReference type="Pfam" id="PF24981"/>
    </source>
</evidence>
<feature type="region of interest" description="Disordered" evidence="3">
    <location>
        <begin position="484"/>
        <end position="506"/>
    </location>
</feature>
<feature type="region of interest" description="Disordered" evidence="3">
    <location>
        <begin position="642"/>
        <end position="668"/>
    </location>
</feature>
<keyword evidence="1" id="KW-0880">Kelch repeat</keyword>
<feature type="signal peptide" evidence="5">
    <location>
        <begin position="1"/>
        <end position="22"/>
    </location>
</feature>
<feature type="domain" description="Attractin/MKLN-like beta-propeller" evidence="6">
    <location>
        <begin position="94"/>
        <end position="411"/>
    </location>
</feature>
<dbReference type="Gene3D" id="2.120.10.80">
    <property type="entry name" value="Kelch-type beta propeller"/>
    <property type="match status" value="1"/>
</dbReference>
<feature type="compositionally biased region" description="Basic and acidic residues" evidence="3">
    <location>
        <begin position="820"/>
        <end position="833"/>
    </location>
</feature>
<feature type="compositionally biased region" description="Polar residues" evidence="3">
    <location>
        <begin position="984"/>
        <end position="1006"/>
    </location>
</feature>
<feature type="compositionally biased region" description="Basic and acidic residues" evidence="3">
    <location>
        <begin position="960"/>
        <end position="977"/>
    </location>
</feature>
<dbReference type="InterPro" id="IPR056737">
    <property type="entry name" value="Beta-prop_ATRN-MKLN-like"/>
</dbReference>
<feature type="compositionally biased region" description="Polar residues" evidence="3">
    <location>
        <begin position="587"/>
        <end position="600"/>
    </location>
</feature>
<feature type="compositionally biased region" description="Polar residues" evidence="3">
    <location>
        <begin position="658"/>
        <end position="668"/>
    </location>
</feature>
<keyword evidence="4" id="KW-0812">Transmembrane</keyword>
<feature type="compositionally biased region" description="Polar residues" evidence="3">
    <location>
        <begin position="943"/>
        <end position="957"/>
    </location>
</feature>